<feature type="signal peptide" evidence="1">
    <location>
        <begin position="1"/>
        <end position="23"/>
    </location>
</feature>
<dbReference type="OrthoDB" id="5951339at2"/>
<dbReference type="Gene3D" id="3.40.390.10">
    <property type="entry name" value="Collagenase (Catalytic Domain)"/>
    <property type="match status" value="1"/>
</dbReference>
<accession>A0A0K1QJS7</accession>
<gene>
    <name evidence="2" type="ORF">B723_04535</name>
</gene>
<dbReference type="InterPro" id="IPR024079">
    <property type="entry name" value="MetalloPept_cat_dom_sf"/>
</dbReference>
<protein>
    <recommendedName>
        <fullName evidence="4">Peptidase M12B domain-containing protein</fullName>
    </recommendedName>
</protein>
<dbReference type="EMBL" id="CP010945">
    <property type="protein sequence ID" value="AKV05700.1"/>
    <property type="molecule type" value="Genomic_DNA"/>
</dbReference>
<evidence type="ECO:0008006" key="4">
    <source>
        <dbReference type="Google" id="ProtNLM"/>
    </source>
</evidence>
<proteinExistence type="predicted"/>
<evidence type="ECO:0000313" key="2">
    <source>
        <dbReference type="EMBL" id="AKV05700.1"/>
    </source>
</evidence>
<sequence length="224" mass="26064">MHTLLKALLTLVTTLSIHICAHAANDNTLKDDPFNPIRIFVIFHDDVPESKRNLTYVDRIRPFVIEFKRITGRDISVVFDRNRPPYTNFNYKSDTPHKMFEEWKKLSWEYKKERHKNNEFLSSRNDRILLITNDYINGSPLMGGIGGLATLPGHSAIASFEQGQAIGHELGHTFNARHDDSEIIYNGWWCETFMFPESFVLRSNCYVFSQANEKRIKAYVDSLY</sequence>
<evidence type="ECO:0000313" key="3">
    <source>
        <dbReference type="Proteomes" id="UP000017175"/>
    </source>
</evidence>
<dbReference type="AlphaFoldDB" id="A0A0K1QJS7"/>
<feature type="chain" id="PRO_5005467637" description="Peptidase M12B domain-containing protein" evidence="1">
    <location>
        <begin position="24"/>
        <end position="224"/>
    </location>
</feature>
<keyword evidence="1" id="KW-0732">Signal</keyword>
<reference evidence="2 3" key="1">
    <citation type="journal article" date="2012" name="J. Bacteriol.">
        <title>Draft genome sequence of the cyanide-utilizing bacterium Pseudomonas fluorescens strain NCIMB 11764.</title>
        <authorList>
            <person name="Vilo C.A."/>
            <person name="Benedik M.J."/>
            <person name="Kunz D.A."/>
            <person name="Dong Q."/>
        </authorList>
    </citation>
    <scope>NUCLEOTIDE SEQUENCE [LARGE SCALE GENOMIC DNA]</scope>
    <source>
        <strain evidence="2 3">NCIMB 11764</strain>
    </source>
</reference>
<dbReference type="SUPFAM" id="SSF55486">
    <property type="entry name" value="Metalloproteases ('zincins'), catalytic domain"/>
    <property type="match status" value="1"/>
</dbReference>
<name>A0A0K1QJS7_PSEFL</name>
<dbReference type="RefSeq" id="WP_017341566.1">
    <property type="nucleotide sequence ID" value="NZ_CP010945.1"/>
</dbReference>
<dbReference type="Proteomes" id="UP000017175">
    <property type="component" value="Chromosome"/>
</dbReference>
<dbReference type="GO" id="GO:0008237">
    <property type="term" value="F:metallopeptidase activity"/>
    <property type="evidence" value="ECO:0007669"/>
    <property type="project" value="InterPro"/>
</dbReference>
<organism evidence="2 3">
    <name type="scientific">Pseudomonas fluorescens NCIMB 11764</name>
    <dbReference type="NCBI Taxonomy" id="1221522"/>
    <lineage>
        <taxon>Bacteria</taxon>
        <taxon>Pseudomonadati</taxon>
        <taxon>Pseudomonadota</taxon>
        <taxon>Gammaproteobacteria</taxon>
        <taxon>Pseudomonadales</taxon>
        <taxon>Pseudomonadaceae</taxon>
        <taxon>Pseudomonas</taxon>
    </lineage>
</organism>
<evidence type="ECO:0000256" key="1">
    <source>
        <dbReference type="SAM" id="SignalP"/>
    </source>
</evidence>